<evidence type="ECO:0000313" key="4">
    <source>
        <dbReference type="Proteomes" id="UP000030765"/>
    </source>
</evidence>
<dbReference type="AlphaFoldDB" id="A0A084W368"/>
<organism evidence="2">
    <name type="scientific">Anopheles sinensis</name>
    <name type="common">Mosquito</name>
    <dbReference type="NCBI Taxonomy" id="74873"/>
    <lineage>
        <taxon>Eukaryota</taxon>
        <taxon>Metazoa</taxon>
        <taxon>Ecdysozoa</taxon>
        <taxon>Arthropoda</taxon>
        <taxon>Hexapoda</taxon>
        <taxon>Insecta</taxon>
        <taxon>Pterygota</taxon>
        <taxon>Neoptera</taxon>
        <taxon>Endopterygota</taxon>
        <taxon>Diptera</taxon>
        <taxon>Nematocera</taxon>
        <taxon>Culicoidea</taxon>
        <taxon>Culicidae</taxon>
        <taxon>Anophelinae</taxon>
        <taxon>Anopheles</taxon>
    </lineage>
</organism>
<reference evidence="2 4" key="1">
    <citation type="journal article" date="2014" name="BMC Genomics">
        <title>Genome sequence of Anopheles sinensis provides insight into genetics basis of mosquito competence for malaria parasites.</title>
        <authorList>
            <person name="Zhou D."/>
            <person name="Zhang D."/>
            <person name="Ding G."/>
            <person name="Shi L."/>
            <person name="Hou Q."/>
            <person name="Ye Y."/>
            <person name="Xu Y."/>
            <person name="Zhou H."/>
            <person name="Xiong C."/>
            <person name="Li S."/>
            <person name="Yu J."/>
            <person name="Hong S."/>
            <person name="Yu X."/>
            <person name="Zou P."/>
            <person name="Chen C."/>
            <person name="Chang X."/>
            <person name="Wang W."/>
            <person name="Lv Y."/>
            <person name="Sun Y."/>
            <person name="Ma L."/>
            <person name="Shen B."/>
            <person name="Zhu C."/>
        </authorList>
    </citation>
    <scope>NUCLEOTIDE SEQUENCE [LARGE SCALE GENOMIC DNA]</scope>
</reference>
<dbReference type="VEuPathDB" id="VectorBase:ASIC012564"/>
<sequence>MANEWLRGWPAGMCTYSGLEKCCALRSARNALIYGLVPQRSLVSGCEAESIGSQSVSSSPRGKSVHILPSSGTEGTIASPHLPRVDGMSFAEA</sequence>
<reference evidence="3" key="2">
    <citation type="submission" date="2020-05" db="UniProtKB">
        <authorList>
            <consortium name="EnsemblMetazoa"/>
        </authorList>
    </citation>
    <scope>IDENTIFICATION</scope>
</reference>
<evidence type="ECO:0000256" key="1">
    <source>
        <dbReference type="SAM" id="MobiDB-lite"/>
    </source>
</evidence>
<dbReference type="EMBL" id="ATLV01019839">
    <property type="status" value="NOT_ANNOTATED_CDS"/>
    <property type="molecule type" value="Genomic_DNA"/>
</dbReference>
<protein>
    <submittedName>
        <fullName evidence="2 3">Uncharacterized protein</fullName>
    </submittedName>
</protein>
<dbReference type="EMBL" id="KE525280">
    <property type="protein sequence ID" value="KFB44662.1"/>
    <property type="molecule type" value="Genomic_DNA"/>
</dbReference>
<accession>A0A084W368</accession>
<proteinExistence type="predicted"/>
<name>A0A084W368_ANOSI</name>
<dbReference type="Proteomes" id="UP000030765">
    <property type="component" value="Unassembled WGS sequence"/>
</dbReference>
<feature type="compositionally biased region" description="Polar residues" evidence="1">
    <location>
        <begin position="52"/>
        <end position="61"/>
    </location>
</feature>
<dbReference type="EnsemblMetazoa" id="ASIC012564-RA">
    <property type="protein sequence ID" value="ASIC012564-PA"/>
    <property type="gene ID" value="ASIC012564"/>
</dbReference>
<keyword evidence="4" id="KW-1185">Reference proteome</keyword>
<evidence type="ECO:0000313" key="2">
    <source>
        <dbReference type="EMBL" id="KFB44662.1"/>
    </source>
</evidence>
<feature type="region of interest" description="Disordered" evidence="1">
    <location>
        <begin position="52"/>
        <end position="93"/>
    </location>
</feature>
<gene>
    <name evidence="2" type="ORF">ZHAS_00012564</name>
</gene>
<evidence type="ECO:0000313" key="3">
    <source>
        <dbReference type="EnsemblMetazoa" id="ASIC012564-PA"/>
    </source>
</evidence>